<dbReference type="Gene3D" id="3.10.10.10">
    <property type="entry name" value="HIV Type 1 Reverse Transcriptase, subunit A, domain 1"/>
    <property type="match status" value="1"/>
</dbReference>
<comment type="caution">
    <text evidence="1">The sequence shown here is derived from an EMBL/GenBank/DDBJ whole genome shotgun (WGS) entry which is preliminary data.</text>
</comment>
<sequence length="576" mass="64215">MDVRHNSTVTSLSALQCWSSSPPLSLVAPVPLPLPTDVVSKPQPLPSPPKIHLQLFDSSNPLDWLFHANQFFTYYVVLVELRLRCVSCYTTDDALAWYQWMHGFYRHGRNLCWLWSFALGLLRMRIIDRLCLNSVNLVLFSTTNVSSNIVVIVVVGLSPEMVLDSFLSGLSPNCQRELVILQQHSISQAIGLAKLLGSSLPRPSVPVPTTPLSVVPRSAPPALPKHPILPIKHLLPAEMQARRAKGLCFNCDEKFFVGHRCRPKQFLLLLADEDGSPASSASLNPLLAVISCTAPPLLLVSFLSQSSPAPSHFHLSSDVEPIPPFSVLVVHVVSMLPDEDTVATLPADLATLLRHFTAVFALPQGWSPHRSHDHRIHLVPNAISPYSSPVLLVKKKDGSWRFSTDYQDRNAITAKDYFSIPTIDELHGAGFFSNIDLRSGYHQICICPEDIPKTTFRSVDDQYEFVIIPFGLFLHPATSNYKDHFDYEIIYKFGKKILVADFLSQIPHTGQLLALSAYRRNLPLVTFATLLFQASRRPKAYGRVWVLAGLTSAMGFFITARNFSFPCCLLSSIRHP</sequence>
<dbReference type="Gene3D" id="3.30.70.270">
    <property type="match status" value="1"/>
</dbReference>
<dbReference type="InterPro" id="IPR053134">
    <property type="entry name" value="RNA-dir_DNA_polymerase"/>
</dbReference>
<reference evidence="1" key="2">
    <citation type="journal article" date="2024" name="Plant">
        <title>Genomic evolution and insights into agronomic trait innovations of Sesamum species.</title>
        <authorList>
            <person name="Miao H."/>
            <person name="Wang L."/>
            <person name="Qu L."/>
            <person name="Liu H."/>
            <person name="Sun Y."/>
            <person name="Le M."/>
            <person name="Wang Q."/>
            <person name="Wei S."/>
            <person name="Zheng Y."/>
            <person name="Lin W."/>
            <person name="Duan Y."/>
            <person name="Cao H."/>
            <person name="Xiong S."/>
            <person name="Wang X."/>
            <person name="Wei L."/>
            <person name="Li C."/>
            <person name="Ma Q."/>
            <person name="Ju M."/>
            <person name="Zhao R."/>
            <person name="Li G."/>
            <person name="Mu C."/>
            <person name="Tian Q."/>
            <person name="Mei H."/>
            <person name="Zhang T."/>
            <person name="Gao T."/>
            <person name="Zhang H."/>
        </authorList>
    </citation>
    <scope>NUCLEOTIDE SEQUENCE</scope>
    <source>
        <strain evidence="1">K16</strain>
    </source>
</reference>
<proteinExistence type="predicted"/>
<dbReference type="SUPFAM" id="SSF56672">
    <property type="entry name" value="DNA/RNA polymerases"/>
    <property type="match status" value="1"/>
</dbReference>
<dbReference type="EMBL" id="JACGWL010000013">
    <property type="protein sequence ID" value="KAK4389904.1"/>
    <property type="molecule type" value="Genomic_DNA"/>
</dbReference>
<protein>
    <submittedName>
        <fullName evidence="1">Transposon Ty3-G Gag-Pol polyprotein</fullName>
    </submittedName>
</protein>
<dbReference type="PANTHER" id="PTHR24559:SF444">
    <property type="entry name" value="REVERSE TRANSCRIPTASE DOMAIN-CONTAINING PROTEIN"/>
    <property type="match status" value="1"/>
</dbReference>
<dbReference type="PANTHER" id="PTHR24559">
    <property type="entry name" value="TRANSPOSON TY3-I GAG-POL POLYPROTEIN"/>
    <property type="match status" value="1"/>
</dbReference>
<evidence type="ECO:0000313" key="2">
    <source>
        <dbReference type="Proteomes" id="UP001289374"/>
    </source>
</evidence>
<dbReference type="InterPro" id="IPR043502">
    <property type="entry name" value="DNA/RNA_pol_sf"/>
</dbReference>
<dbReference type="Proteomes" id="UP001289374">
    <property type="component" value="Unassembled WGS sequence"/>
</dbReference>
<keyword evidence="2" id="KW-1185">Reference proteome</keyword>
<evidence type="ECO:0000313" key="1">
    <source>
        <dbReference type="EMBL" id="KAK4389904.1"/>
    </source>
</evidence>
<dbReference type="CDD" id="cd01647">
    <property type="entry name" value="RT_LTR"/>
    <property type="match status" value="1"/>
</dbReference>
<organism evidence="1 2">
    <name type="scientific">Sesamum angolense</name>
    <dbReference type="NCBI Taxonomy" id="2727404"/>
    <lineage>
        <taxon>Eukaryota</taxon>
        <taxon>Viridiplantae</taxon>
        <taxon>Streptophyta</taxon>
        <taxon>Embryophyta</taxon>
        <taxon>Tracheophyta</taxon>
        <taxon>Spermatophyta</taxon>
        <taxon>Magnoliopsida</taxon>
        <taxon>eudicotyledons</taxon>
        <taxon>Gunneridae</taxon>
        <taxon>Pentapetalae</taxon>
        <taxon>asterids</taxon>
        <taxon>lamiids</taxon>
        <taxon>Lamiales</taxon>
        <taxon>Pedaliaceae</taxon>
        <taxon>Sesamum</taxon>
    </lineage>
</organism>
<reference evidence="1" key="1">
    <citation type="submission" date="2020-06" db="EMBL/GenBank/DDBJ databases">
        <authorList>
            <person name="Li T."/>
            <person name="Hu X."/>
            <person name="Zhang T."/>
            <person name="Song X."/>
            <person name="Zhang H."/>
            <person name="Dai N."/>
            <person name="Sheng W."/>
            <person name="Hou X."/>
            <person name="Wei L."/>
        </authorList>
    </citation>
    <scope>NUCLEOTIDE SEQUENCE</scope>
    <source>
        <strain evidence="1">K16</strain>
        <tissue evidence="1">Leaf</tissue>
    </source>
</reference>
<dbReference type="InterPro" id="IPR043128">
    <property type="entry name" value="Rev_trsase/Diguanyl_cyclase"/>
</dbReference>
<name>A0AAE1WAN1_9LAMI</name>
<accession>A0AAE1WAN1</accession>
<gene>
    <name evidence="1" type="ORF">Sango_2327400</name>
</gene>
<dbReference type="AlphaFoldDB" id="A0AAE1WAN1"/>